<organism evidence="2 3">
    <name type="scientific">Tilletia laevis</name>
    <dbReference type="NCBI Taxonomy" id="157183"/>
    <lineage>
        <taxon>Eukaryota</taxon>
        <taxon>Fungi</taxon>
        <taxon>Dikarya</taxon>
        <taxon>Basidiomycota</taxon>
        <taxon>Ustilaginomycotina</taxon>
        <taxon>Exobasidiomycetes</taxon>
        <taxon>Tilletiales</taxon>
        <taxon>Tilletiaceae</taxon>
        <taxon>Tilletia</taxon>
    </lineage>
</organism>
<evidence type="ECO:0000313" key="3">
    <source>
        <dbReference type="Proteomes" id="UP000836404"/>
    </source>
</evidence>
<name>A0A9N8LYJ4_9BASI</name>
<protein>
    <submittedName>
        <fullName evidence="2">Uncharacterized protein</fullName>
    </submittedName>
</protein>
<reference evidence="2 3" key="1">
    <citation type="submission" date="2020-10" db="EMBL/GenBank/DDBJ databases">
        <authorList>
            <person name="Sedaghatjoo S."/>
        </authorList>
    </citation>
    <scope>NUCLEOTIDE SEQUENCE [LARGE SCALE GENOMIC DNA]</scope>
    <source>
        <strain evidence="2 3">LLFL</strain>
    </source>
</reference>
<gene>
    <name evidence="2" type="ORF">JKILLFL_G7633</name>
</gene>
<evidence type="ECO:0000256" key="1">
    <source>
        <dbReference type="SAM" id="MobiDB-lite"/>
    </source>
</evidence>
<dbReference type="EMBL" id="CAJHJF010002877">
    <property type="protein sequence ID" value="CAD6930681.1"/>
    <property type="molecule type" value="Genomic_DNA"/>
</dbReference>
<sequence>KPALETPEKPISVAIVEALPELINFLDTVQTNQIAQSQLAEHTNDRVEQLAALTQQAYASLSGQIQAVAQKQVRVIVTVQHQSLPSSPPPTSGALVSSPPSSHAPISWTSSSSTPPASAFTSSSNSTANPASPAIPSALLRLQQQQQSSQQQQQQSSQQQRPRPLPLALPESSSSLSGLGTPIDCAYDEREGEED</sequence>
<feature type="region of interest" description="Disordered" evidence="1">
    <location>
        <begin position="82"/>
        <end position="195"/>
    </location>
</feature>
<proteinExistence type="predicted"/>
<comment type="caution">
    <text evidence="2">The sequence shown here is derived from an EMBL/GenBank/DDBJ whole genome shotgun (WGS) entry which is preliminary data.</text>
</comment>
<evidence type="ECO:0000313" key="2">
    <source>
        <dbReference type="EMBL" id="CAD6930681.1"/>
    </source>
</evidence>
<feature type="non-terminal residue" evidence="2">
    <location>
        <position position="1"/>
    </location>
</feature>
<dbReference type="AlphaFoldDB" id="A0A9N8LYJ4"/>
<feature type="non-terminal residue" evidence="2">
    <location>
        <position position="195"/>
    </location>
</feature>
<dbReference type="Proteomes" id="UP000836404">
    <property type="component" value="Unassembled WGS sequence"/>
</dbReference>
<accession>A0A9N8LYJ4</accession>
<keyword evidence="3" id="KW-1185">Reference proteome</keyword>
<feature type="compositionally biased region" description="Low complexity" evidence="1">
    <location>
        <begin position="100"/>
        <end position="177"/>
    </location>
</feature>